<dbReference type="AlphaFoldDB" id="A0A7S4E2S3"/>
<dbReference type="EMBL" id="CAKKNE010000002">
    <property type="protein sequence ID" value="CAH0369300.1"/>
    <property type="molecule type" value="Genomic_DNA"/>
</dbReference>
<proteinExistence type="predicted"/>
<keyword evidence="4" id="KW-1185">Reference proteome</keyword>
<feature type="chain" id="PRO_5036212317" description="Mannitol dehydrogenase C-terminal domain-containing protein" evidence="1">
    <location>
        <begin position="28"/>
        <end position="423"/>
    </location>
</feature>
<dbReference type="Gene3D" id="3.40.50.720">
    <property type="entry name" value="NAD(P)-binding Rossmann-like Domain"/>
    <property type="match status" value="1"/>
</dbReference>
<reference evidence="2" key="1">
    <citation type="submission" date="2021-01" db="EMBL/GenBank/DDBJ databases">
        <authorList>
            <person name="Corre E."/>
            <person name="Pelletier E."/>
            <person name="Niang G."/>
            <person name="Scheremetjew M."/>
            <person name="Finn R."/>
            <person name="Kale V."/>
            <person name="Holt S."/>
            <person name="Cochrane G."/>
            <person name="Meng A."/>
            <person name="Brown T."/>
            <person name="Cohen L."/>
        </authorList>
    </citation>
    <scope>NUCLEOTIDE SEQUENCE</scope>
    <source>
        <strain evidence="2">CCMP1756</strain>
    </source>
</reference>
<name>A0A7S4E2S3_9STRA</name>
<dbReference type="EMBL" id="HBIW01002460">
    <property type="protein sequence ID" value="CAE0686641.1"/>
    <property type="molecule type" value="Transcribed_RNA"/>
</dbReference>
<evidence type="ECO:0000313" key="4">
    <source>
        <dbReference type="Proteomes" id="UP000789595"/>
    </source>
</evidence>
<feature type="signal peptide" evidence="1">
    <location>
        <begin position="1"/>
        <end position="27"/>
    </location>
</feature>
<keyword evidence="1" id="KW-0732">Signal</keyword>
<gene>
    <name evidence="2" type="ORF">PCAL00307_LOCUS2075</name>
    <name evidence="3" type="ORF">PECAL_2P24200</name>
</gene>
<evidence type="ECO:0000256" key="1">
    <source>
        <dbReference type="SAM" id="SignalP"/>
    </source>
</evidence>
<accession>A0A7S4E2S3</accession>
<sequence>MARRSRSCLAPSRSALLLIASARSARALAPTPKPYHVHVGAGKLGLSLVVPALADKNHDFAVLDTPKDPAWAGLLEKGRQNIDVLVNDEHVTTLDFHDGLAAASGASLIVTDDVEALGATLARATTVSCSLGPFLNPVMTHLFECASKAGSTDKKTLYCCENDHSAVVALRDELGDRVDVVDCVVDRVSTKRSVDATRGTIRMSCESWGGVIASLDPRINRKKPPPFGEAFGAEVHAPTSHAAAAFLSDRKLQLVNGMHTTLAFSTMRRFNADEPGDLPLGRPRDFDGGELRSWALARCAGLIAAHGVPVIMDAFDAATEQDAFDALEAYARTCLQRFDDAPDDTVARVLGGGVAHRWRGRLAATEGDLARALQSNAAAQRFLQRYADAVDVTRAVSRLVKATRAACELDDARRAQTEEAVAA</sequence>
<dbReference type="OrthoDB" id="188715at2759"/>
<evidence type="ECO:0000313" key="2">
    <source>
        <dbReference type="EMBL" id="CAE0686641.1"/>
    </source>
</evidence>
<reference evidence="3" key="2">
    <citation type="submission" date="2021-11" db="EMBL/GenBank/DDBJ databases">
        <authorList>
            <consortium name="Genoscope - CEA"/>
            <person name="William W."/>
        </authorList>
    </citation>
    <scope>NUCLEOTIDE SEQUENCE</scope>
</reference>
<evidence type="ECO:0000313" key="3">
    <source>
        <dbReference type="EMBL" id="CAH0369300.1"/>
    </source>
</evidence>
<organism evidence="2">
    <name type="scientific">Pelagomonas calceolata</name>
    <dbReference type="NCBI Taxonomy" id="35677"/>
    <lineage>
        <taxon>Eukaryota</taxon>
        <taxon>Sar</taxon>
        <taxon>Stramenopiles</taxon>
        <taxon>Ochrophyta</taxon>
        <taxon>Pelagophyceae</taxon>
        <taxon>Pelagomonadales</taxon>
        <taxon>Pelagomonadaceae</taxon>
        <taxon>Pelagomonas</taxon>
    </lineage>
</organism>
<dbReference type="Proteomes" id="UP000789595">
    <property type="component" value="Unassembled WGS sequence"/>
</dbReference>
<protein>
    <recommendedName>
        <fullName evidence="5">Mannitol dehydrogenase C-terminal domain-containing protein</fullName>
    </recommendedName>
</protein>
<evidence type="ECO:0008006" key="5">
    <source>
        <dbReference type="Google" id="ProtNLM"/>
    </source>
</evidence>